<dbReference type="EMBL" id="QIBZ01000009">
    <property type="protein sequence ID" value="RNM34600.1"/>
    <property type="molecule type" value="Genomic_DNA"/>
</dbReference>
<comment type="caution">
    <text evidence="1">The sequence shown here is derived from an EMBL/GenBank/DDBJ whole genome shotgun (WGS) entry which is preliminary data.</text>
</comment>
<dbReference type="Proteomes" id="UP000271472">
    <property type="component" value="Unassembled WGS sequence"/>
</dbReference>
<reference evidence="2" key="1">
    <citation type="submission" date="2018-05" db="EMBL/GenBank/DDBJ databases">
        <title>Genome Sequencing of selected type strains of the family Eggerthellaceae.</title>
        <authorList>
            <person name="Danylec N."/>
            <person name="Stoll D.A."/>
            <person name="Doetsch A."/>
            <person name="Huch M."/>
        </authorList>
    </citation>
    <scope>NUCLEOTIDE SEQUENCE [LARGE SCALE GENOMIC DNA]</scope>
    <source>
        <strain evidence="2">DSM 22006</strain>
    </source>
</reference>
<evidence type="ECO:0000313" key="2">
    <source>
        <dbReference type="Proteomes" id="UP000271472"/>
    </source>
</evidence>
<sequence length="63" mass="7443">MGRLFLFVERCVGRCEAMDAVVFSAGVACFLRWYSAELVVIFCQVEPNYFKCLLANFWFLWLY</sequence>
<organism evidence="1 2">
    <name type="scientific">Slackia isoflavoniconvertens</name>
    <dbReference type="NCBI Taxonomy" id="572010"/>
    <lineage>
        <taxon>Bacteria</taxon>
        <taxon>Bacillati</taxon>
        <taxon>Actinomycetota</taxon>
        <taxon>Coriobacteriia</taxon>
        <taxon>Eggerthellales</taxon>
        <taxon>Eggerthellaceae</taxon>
        <taxon>Slackia</taxon>
    </lineage>
</organism>
<accession>A0A3N0IDG8</accession>
<evidence type="ECO:0000313" key="1">
    <source>
        <dbReference type="EMBL" id="RNM34600.1"/>
    </source>
</evidence>
<gene>
    <name evidence="1" type="ORF">DMP05_05965</name>
</gene>
<dbReference type="AlphaFoldDB" id="A0A3N0IDG8"/>
<name>A0A3N0IDG8_9ACTN</name>
<protein>
    <submittedName>
        <fullName evidence="1">Uncharacterized protein</fullName>
    </submittedName>
</protein>
<keyword evidence="2" id="KW-1185">Reference proteome</keyword>
<proteinExistence type="predicted"/>